<comment type="similarity">
    <text evidence="1">Belongs to the pseudouridine synthase TruB family.</text>
</comment>
<evidence type="ECO:0000313" key="3">
    <source>
        <dbReference type="EMBL" id="JAS45130.1"/>
    </source>
</evidence>
<dbReference type="InterPro" id="IPR039048">
    <property type="entry name" value="Trub2"/>
</dbReference>
<dbReference type="GO" id="GO:0009982">
    <property type="term" value="F:pseudouridine synthase activity"/>
    <property type="evidence" value="ECO:0007669"/>
    <property type="project" value="InterPro"/>
</dbReference>
<dbReference type="GO" id="GO:0003723">
    <property type="term" value="F:RNA binding"/>
    <property type="evidence" value="ECO:0007669"/>
    <property type="project" value="InterPro"/>
</dbReference>
<feature type="domain" description="Pseudouridine synthase II N-terminal" evidence="2">
    <location>
        <begin position="103"/>
        <end position="231"/>
    </location>
</feature>
<dbReference type="Gene3D" id="3.30.2350.10">
    <property type="entry name" value="Pseudouridine synthase"/>
    <property type="match status" value="1"/>
</dbReference>
<dbReference type="Pfam" id="PF01509">
    <property type="entry name" value="TruB_N"/>
    <property type="match status" value="1"/>
</dbReference>
<dbReference type="SUPFAM" id="SSF55120">
    <property type="entry name" value="Pseudouridine synthase"/>
    <property type="match status" value="1"/>
</dbReference>
<name>A0A1B6F4K2_9HEMI</name>
<sequence length="319" mass="36172">MVSQFVKDAPTAWRLLNGIVCLYKPSGITEGAVKYSLLTKLCNDLNEMEVRAPVDYVSIEGDTTKEMRVTVGPSYADHPLVVGPRYQEKDFKARWPLPLGLHTSGVFLLGLNKGVRTVTAMDYAHHVRTFHVSGQLGRATDTYYTDGRVTERSKFRHVTRQLIDKYLATIQSAHQKSMFELSGVDIQSQDAYELAVRGLIRPADPNVPMIYGIKCIEFNPPDFILEIHSTNEHEIYLKSLIDEIGIKMHTNAVCTGLRCVRHAFFTLHNALLRKHWTLQHVITNLQDNKRILQDNPDFYSSILSQARLQDPSQKPPLLA</sequence>
<reference evidence="3" key="1">
    <citation type="submission" date="2015-11" db="EMBL/GenBank/DDBJ databases">
        <title>De novo transcriptome assembly of four potential Pierce s Disease insect vectors from Arizona vineyards.</title>
        <authorList>
            <person name="Tassone E.E."/>
        </authorList>
    </citation>
    <scope>NUCLEOTIDE SEQUENCE</scope>
</reference>
<evidence type="ECO:0000259" key="2">
    <source>
        <dbReference type="Pfam" id="PF01509"/>
    </source>
</evidence>
<evidence type="ECO:0000256" key="1">
    <source>
        <dbReference type="ARBA" id="ARBA00008999"/>
    </source>
</evidence>
<dbReference type="InterPro" id="IPR020103">
    <property type="entry name" value="PsdUridine_synth_cat_dom_sf"/>
</dbReference>
<organism evidence="3">
    <name type="scientific">Cuerna arida</name>
    <dbReference type="NCBI Taxonomy" id="1464854"/>
    <lineage>
        <taxon>Eukaryota</taxon>
        <taxon>Metazoa</taxon>
        <taxon>Ecdysozoa</taxon>
        <taxon>Arthropoda</taxon>
        <taxon>Hexapoda</taxon>
        <taxon>Insecta</taxon>
        <taxon>Pterygota</taxon>
        <taxon>Neoptera</taxon>
        <taxon>Paraneoptera</taxon>
        <taxon>Hemiptera</taxon>
        <taxon>Auchenorrhyncha</taxon>
        <taxon>Membracoidea</taxon>
        <taxon>Cicadellidae</taxon>
        <taxon>Cicadellinae</taxon>
        <taxon>Proconiini</taxon>
        <taxon>Cuerna</taxon>
    </lineage>
</organism>
<proteinExistence type="inferred from homology"/>
<dbReference type="GO" id="GO:0001522">
    <property type="term" value="P:pseudouridine synthesis"/>
    <property type="evidence" value="ECO:0007669"/>
    <property type="project" value="InterPro"/>
</dbReference>
<dbReference type="EMBL" id="GECZ01024639">
    <property type="protein sequence ID" value="JAS45130.1"/>
    <property type="molecule type" value="Transcribed_RNA"/>
</dbReference>
<protein>
    <recommendedName>
        <fullName evidence="2">Pseudouridine synthase II N-terminal domain-containing protein</fullName>
    </recommendedName>
</protein>
<dbReference type="GO" id="GO:0006396">
    <property type="term" value="P:RNA processing"/>
    <property type="evidence" value="ECO:0007669"/>
    <property type="project" value="InterPro"/>
</dbReference>
<dbReference type="PANTHER" id="PTHR13195">
    <property type="entry name" value="PSEUDOURIDINE SYNTHASE-RELATED"/>
    <property type="match status" value="1"/>
</dbReference>
<gene>
    <name evidence="3" type="ORF">g.17120</name>
</gene>
<accession>A0A1B6F4K2</accession>
<dbReference type="InterPro" id="IPR002501">
    <property type="entry name" value="PsdUridine_synth_N"/>
</dbReference>
<dbReference type="AlphaFoldDB" id="A0A1B6F4K2"/>
<dbReference type="PANTHER" id="PTHR13195:SF0">
    <property type="entry name" value="PSEUDOURIDYLATE SYNTHASE TRUB2, MITOCHONDRIAL"/>
    <property type="match status" value="1"/>
</dbReference>